<evidence type="ECO:0000256" key="3">
    <source>
        <dbReference type="ARBA" id="ARBA00023143"/>
    </source>
</evidence>
<dbReference type="RefSeq" id="WP_224040340.1">
    <property type="nucleotide sequence ID" value="NZ_CAJZAH010000001.1"/>
</dbReference>
<dbReference type="InterPro" id="IPR012349">
    <property type="entry name" value="Split_barrel_FMN-bd"/>
</dbReference>
<feature type="compositionally biased region" description="Low complexity" evidence="5">
    <location>
        <begin position="1"/>
        <end position="18"/>
    </location>
</feature>
<keyword evidence="3 4" id="KW-0975">Bacterial flagellum</keyword>
<feature type="domain" description="PilZ" evidence="6">
    <location>
        <begin position="131"/>
        <end position="244"/>
    </location>
</feature>
<keyword evidence="1 4" id="KW-0973">c-di-GMP</keyword>
<dbReference type="HAMAP" id="MF_01457">
    <property type="entry name" value="YcgR"/>
    <property type="match status" value="1"/>
</dbReference>
<keyword evidence="2 4" id="KW-0547">Nucleotide-binding</keyword>
<protein>
    <recommendedName>
        <fullName evidence="4">Flagellar brake protein YcgR</fullName>
    </recommendedName>
    <alternativeName>
        <fullName evidence="4">Cyclic di-GMP binding protein YcgR</fullName>
    </alternativeName>
</protein>
<dbReference type="Gene3D" id="2.30.110.10">
    <property type="entry name" value="Electron Transport, Fmn-binding Protein, Chain A"/>
    <property type="match status" value="1"/>
</dbReference>
<feature type="region of interest" description="Disordered" evidence="5">
    <location>
        <begin position="1"/>
        <end position="24"/>
    </location>
</feature>
<comment type="function">
    <text evidence="4">Acts as a flagellar brake, regulating swimming and swarming in a bis-(3'-5') cyclic diguanylic acid (c-di-GMP)-dependent manner. Binds 1 c-di-GMP dimer per subunit. Increasing levels of c-di-GMP lead to decreased motility.</text>
</comment>
<evidence type="ECO:0000256" key="5">
    <source>
        <dbReference type="SAM" id="MobiDB-lite"/>
    </source>
</evidence>
<evidence type="ECO:0000256" key="2">
    <source>
        <dbReference type="ARBA" id="ARBA00022741"/>
    </source>
</evidence>
<dbReference type="InterPro" id="IPR023787">
    <property type="entry name" value="T3SS_YcgR"/>
</dbReference>
<evidence type="ECO:0000259" key="7">
    <source>
        <dbReference type="Pfam" id="PF07317"/>
    </source>
</evidence>
<dbReference type="Proteomes" id="UP000721236">
    <property type="component" value="Unassembled WGS sequence"/>
</dbReference>
<accession>A0ABN7Y6C7</accession>
<comment type="similarity">
    <text evidence="4">Belongs to the YcgR family.</text>
</comment>
<evidence type="ECO:0000256" key="4">
    <source>
        <dbReference type="HAMAP-Rule" id="MF_01457"/>
    </source>
</evidence>
<evidence type="ECO:0000313" key="9">
    <source>
        <dbReference type="Proteomes" id="UP000721236"/>
    </source>
</evidence>
<evidence type="ECO:0000259" key="6">
    <source>
        <dbReference type="Pfam" id="PF07238"/>
    </source>
</evidence>
<evidence type="ECO:0000313" key="8">
    <source>
        <dbReference type="EMBL" id="CAG9168743.1"/>
    </source>
</evidence>
<evidence type="ECO:0000256" key="1">
    <source>
        <dbReference type="ARBA" id="ARBA00022636"/>
    </source>
</evidence>
<keyword evidence="8" id="KW-0966">Cell projection</keyword>
<reference evidence="8 9" key="1">
    <citation type="submission" date="2021-08" db="EMBL/GenBank/DDBJ databases">
        <authorList>
            <person name="Peeters C."/>
        </authorList>
    </citation>
    <scope>NUCLEOTIDE SEQUENCE [LARGE SCALE GENOMIC DNA]</scope>
    <source>
        <strain evidence="8 9">LMG 21510</strain>
    </source>
</reference>
<gene>
    <name evidence="4 8" type="primary">ycgR</name>
    <name evidence="8" type="ORF">LMG21510_01224</name>
</gene>
<sequence>MSLTPSTDSSPAESAASSSDDDRYRLTHSSQIGTVLRDLSWQKCIINVRAARGVETVTTVLKVDPASRSFIFDWCRTDSESEAVQGSSENAFSASLRGVPVNFVVGNPTPVQYEGGPAFSAPFPDKVYHFQRRRHFRARTLVTRGYSCEVRLDGGKSVQLDISDLSLSGAGLRSKTVSDEVLPLGTKMARAKLDFRELGKLELDLVVVGHWLVGRDESAIHHFGCSFANVDGRVENTLQRLVFALELAHRG</sequence>
<dbReference type="Gene3D" id="2.40.10.220">
    <property type="entry name" value="predicted glycosyltransferase like domains"/>
    <property type="match status" value="1"/>
</dbReference>
<comment type="subunit">
    <text evidence="4">Monomer. Interacts with the flagellar basal bodies.</text>
</comment>
<comment type="subcellular location">
    <subcellularLocation>
        <location evidence="4">Bacterial flagellum basal body</location>
    </subcellularLocation>
</comment>
<comment type="caution">
    <text evidence="8">The sequence shown here is derived from an EMBL/GenBank/DDBJ whole genome shotgun (WGS) entry which is preliminary data.</text>
</comment>
<keyword evidence="8" id="KW-0969">Cilium</keyword>
<feature type="domain" description="Type III secretion system flagellar brake protein YcgR PilZN" evidence="7">
    <location>
        <begin position="24"/>
        <end position="129"/>
    </location>
</feature>
<organism evidence="8 9">
    <name type="scientific">Cupriavidus respiraculi</name>
    <dbReference type="NCBI Taxonomy" id="195930"/>
    <lineage>
        <taxon>Bacteria</taxon>
        <taxon>Pseudomonadati</taxon>
        <taxon>Pseudomonadota</taxon>
        <taxon>Betaproteobacteria</taxon>
        <taxon>Burkholderiales</taxon>
        <taxon>Burkholderiaceae</taxon>
        <taxon>Cupriavidus</taxon>
    </lineage>
</organism>
<dbReference type="EMBL" id="CAJZAH010000001">
    <property type="protein sequence ID" value="CAG9168743.1"/>
    <property type="molecule type" value="Genomic_DNA"/>
</dbReference>
<name>A0ABN7Y6C7_9BURK</name>
<keyword evidence="8" id="KW-0282">Flagellum</keyword>
<dbReference type="InterPro" id="IPR009926">
    <property type="entry name" value="T3SS_YcgR_PilZN"/>
</dbReference>
<dbReference type="InterPro" id="IPR009875">
    <property type="entry name" value="PilZ_domain"/>
</dbReference>
<keyword evidence="9" id="KW-1185">Reference proteome</keyword>
<dbReference type="Pfam" id="PF07317">
    <property type="entry name" value="PilZN"/>
    <property type="match status" value="1"/>
</dbReference>
<proteinExistence type="inferred from homology"/>
<dbReference type="Pfam" id="PF07238">
    <property type="entry name" value="PilZ"/>
    <property type="match status" value="1"/>
</dbReference>